<dbReference type="AlphaFoldDB" id="A0A1P8WC18"/>
<evidence type="ECO:0000313" key="1">
    <source>
        <dbReference type="EMBL" id="APZ91608.1"/>
    </source>
</evidence>
<name>A0A1P8WC18_9PLAN</name>
<accession>A0A1P8WC18</accession>
<evidence type="ECO:0000313" key="2">
    <source>
        <dbReference type="Proteomes" id="UP000187735"/>
    </source>
</evidence>
<dbReference type="EMBL" id="CP017641">
    <property type="protein sequence ID" value="APZ91608.1"/>
    <property type="molecule type" value="Genomic_DNA"/>
</dbReference>
<reference evidence="1 2" key="1">
    <citation type="journal article" date="2016" name="Front. Microbiol.">
        <title>Fuerstia marisgermanicae gen. nov., sp. nov., an Unusual Member of the Phylum Planctomycetes from the German Wadden Sea.</title>
        <authorList>
            <person name="Kohn T."/>
            <person name="Heuer A."/>
            <person name="Jogler M."/>
            <person name="Vollmers J."/>
            <person name="Boedeker C."/>
            <person name="Bunk B."/>
            <person name="Rast P."/>
            <person name="Borchert D."/>
            <person name="Glockner I."/>
            <person name="Freese H.M."/>
            <person name="Klenk H.P."/>
            <person name="Overmann J."/>
            <person name="Kaster A.K."/>
            <person name="Rohde M."/>
            <person name="Wiegand S."/>
            <person name="Jogler C."/>
        </authorList>
    </citation>
    <scope>NUCLEOTIDE SEQUENCE [LARGE SCALE GENOMIC DNA]</scope>
    <source>
        <strain evidence="1 2">NH11</strain>
    </source>
</reference>
<gene>
    <name evidence="1" type="ORF">Fuma_01197</name>
</gene>
<keyword evidence="2" id="KW-1185">Reference proteome</keyword>
<dbReference type="Proteomes" id="UP000187735">
    <property type="component" value="Chromosome"/>
</dbReference>
<protein>
    <submittedName>
        <fullName evidence="1">Uncharacterized protein</fullName>
    </submittedName>
</protein>
<organism evidence="1 2">
    <name type="scientific">Fuerstiella marisgermanici</name>
    <dbReference type="NCBI Taxonomy" id="1891926"/>
    <lineage>
        <taxon>Bacteria</taxon>
        <taxon>Pseudomonadati</taxon>
        <taxon>Planctomycetota</taxon>
        <taxon>Planctomycetia</taxon>
        <taxon>Planctomycetales</taxon>
        <taxon>Planctomycetaceae</taxon>
        <taxon>Fuerstiella</taxon>
    </lineage>
</organism>
<dbReference type="KEGG" id="fmr:Fuma_01197"/>
<sequence>MAKVVGAAPVCRARTEGCILIRCLVVQRAVGTDFVVLTLKLFCHLHRITNTFKFLNV</sequence>
<proteinExistence type="predicted"/>